<keyword evidence="3" id="KW-1185">Reference proteome</keyword>
<evidence type="ECO:0008006" key="4">
    <source>
        <dbReference type="Google" id="ProtNLM"/>
    </source>
</evidence>
<evidence type="ECO:0000313" key="3">
    <source>
        <dbReference type="Proteomes" id="UP000789595"/>
    </source>
</evidence>
<evidence type="ECO:0000256" key="1">
    <source>
        <dbReference type="SAM" id="SignalP"/>
    </source>
</evidence>
<accession>A0A8J2SP87</accession>
<keyword evidence="1" id="KW-0732">Signal</keyword>
<organism evidence="2 3">
    <name type="scientific">Pelagomonas calceolata</name>
    <dbReference type="NCBI Taxonomy" id="35677"/>
    <lineage>
        <taxon>Eukaryota</taxon>
        <taxon>Sar</taxon>
        <taxon>Stramenopiles</taxon>
        <taxon>Ochrophyta</taxon>
        <taxon>Pelagophyceae</taxon>
        <taxon>Pelagomonadales</taxon>
        <taxon>Pelagomonadaceae</taxon>
        <taxon>Pelagomonas</taxon>
    </lineage>
</organism>
<comment type="caution">
    <text evidence="2">The sequence shown here is derived from an EMBL/GenBank/DDBJ whole genome shotgun (WGS) entry which is preliminary data.</text>
</comment>
<name>A0A8J2SP87_9STRA</name>
<feature type="chain" id="PRO_5035254812" description="Ion transport domain-containing protein" evidence="1">
    <location>
        <begin position="20"/>
        <end position="294"/>
    </location>
</feature>
<dbReference type="Proteomes" id="UP000789595">
    <property type="component" value="Unassembled WGS sequence"/>
</dbReference>
<gene>
    <name evidence="2" type="ORF">PECAL_4P13490</name>
</gene>
<feature type="signal peptide" evidence="1">
    <location>
        <begin position="1"/>
        <end position="19"/>
    </location>
</feature>
<sequence length="294" mass="34235">MVALINNHSFGLKLWRVLGVVLMLTQSGCDVKDNRIKKRRLRARRECVAHQFIAEADGFRCEALTKRGAVRFRPWRRTFRPDRPHNSCGKLPDVIWWFLALDILVHLVTYRRRNGKRESLAHEYLHSWWFVIDALFIFPALAKRFMSTIAPTLKRLTGLDHLYQFLWKHLIRNGAVRDKVVRTARWALRHRRHIRFVLREVLLAMDAVYYLERLVEIAEQSYEVVRRRTILDRSEAATIKRRVRAKLRVAKMMTKLSLPDHAAPAVVTPSTPSAAPSAAKGVFARAVTVDEQSD</sequence>
<proteinExistence type="predicted"/>
<protein>
    <recommendedName>
        <fullName evidence="4">Ion transport domain-containing protein</fullName>
    </recommendedName>
</protein>
<dbReference type="AlphaFoldDB" id="A0A8J2SP87"/>
<evidence type="ECO:0000313" key="2">
    <source>
        <dbReference type="EMBL" id="CAH0374088.1"/>
    </source>
</evidence>
<reference evidence="2" key="1">
    <citation type="submission" date="2021-11" db="EMBL/GenBank/DDBJ databases">
        <authorList>
            <consortium name="Genoscope - CEA"/>
            <person name="William W."/>
        </authorList>
    </citation>
    <scope>NUCLEOTIDE SEQUENCE</scope>
</reference>
<dbReference type="EMBL" id="CAKKNE010000004">
    <property type="protein sequence ID" value="CAH0374088.1"/>
    <property type="molecule type" value="Genomic_DNA"/>
</dbReference>